<proteinExistence type="predicted"/>
<dbReference type="Proteomes" id="UP000054279">
    <property type="component" value="Unassembled WGS sequence"/>
</dbReference>
<reference evidence="2 3" key="1">
    <citation type="submission" date="2014-06" db="EMBL/GenBank/DDBJ databases">
        <title>Evolutionary Origins and Diversification of the Mycorrhizal Mutualists.</title>
        <authorList>
            <consortium name="DOE Joint Genome Institute"/>
            <consortium name="Mycorrhizal Genomics Consortium"/>
            <person name="Kohler A."/>
            <person name="Kuo A."/>
            <person name="Nagy L.G."/>
            <person name="Floudas D."/>
            <person name="Copeland A."/>
            <person name="Barry K.W."/>
            <person name="Cichocki N."/>
            <person name="Veneault-Fourrey C."/>
            <person name="LaButti K."/>
            <person name="Lindquist E.A."/>
            <person name="Lipzen A."/>
            <person name="Lundell T."/>
            <person name="Morin E."/>
            <person name="Murat C."/>
            <person name="Riley R."/>
            <person name="Ohm R."/>
            <person name="Sun H."/>
            <person name="Tunlid A."/>
            <person name="Henrissat B."/>
            <person name="Grigoriev I.V."/>
            <person name="Hibbett D.S."/>
            <person name="Martin F."/>
        </authorList>
    </citation>
    <scope>NUCLEOTIDE SEQUENCE [LARGE SCALE GENOMIC DNA]</scope>
    <source>
        <strain evidence="2 3">SS14</strain>
    </source>
</reference>
<evidence type="ECO:0000313" key="3">
    <source>
        <dbReference type="Proteomes" id="UP000054279"/>
    </source>
</evidence>
<feature type="compositionally biased region" description="Basic residues" evidence="1">
    <location>
        <begin position="93"/>
        <end position="108"/>
    </location>
</feature>
<sequence>MLSGDKAMSSLHSGPEELLQLFRLANKLFLVPFDLCVATAVQIYREQRIGTHGIRSSAQMAYDLRITRNNAAYDDTLARILSTTKDGDERGNQHGRGRGGRGRGRGRGRGGGIDPARDDNDNELASRRARGRGRPRGRGGGRGRGAPAVPEDTLDEEDIREIREQQRENRLAKNAREQEADEIARFLCTSSSSSLFSSPITAAFFHIINSSAYSATHS</sequence>
<gene>
    <name evidence="2" type="ORF">M422DRAFT_272791</name>
</gene>
<evidence type="ECO:0000256" key="1">
    <source>
        <dbReference type="SAM" id="MobiDB-lite"/>
    </source>
</evidence>
<feature type="region of interest" description="Disordered" evidence="1">
    <location>
        <begin position="84"/>
        <end position="156"/>
    </location>
</feature>
<feature type="compositionally biased region" description="Basic residues" evidence="1">
    <location>
        <begin position="127"/>
        <end position="141"/>
    </location>
</feature>
<accession>A0A0C9ULL0</accession>
<keyword evidence="3" id="KW-1185">Reference proteome</keyword>
<evidence type="ECO:0000313" key="2">
    <source>
        <dbReference type="EMBL" id="KIJ26160.1"/>
    </source>
</evidence>
<name>A0A0C9ULL0_SPHS4</name>
<organism evidence="2 3">
    <name type="scientific">Sphaerobolus stellatus (strain SS14)</name>
    <dbReference type="NCBI Taxonomy" id="990650"/>
    <lineage>
        <taxon>Eukaryota</taxon>
        <taxon>Fungi</taxon>
        <taxon>Dikarya</taxon>
        <taxon>Basidiomycota</taxon>
        <taxon>Agaricomycotina</taxon>
        <taxon>Agaricomycetes</taxon>
        <taxon>Phallomycetidae</taxon>
        <taxon>Geastrales</taxon>
        <taxon>Sphaerobolaceae</taxon>
        <taxon>Sphaerobolus</taxon>
    </lineage>
</organism>
<dbReference type="AlphaFoldDB" id="A0A0C9ULL0"/>
<dbReference type="HOGENOM" id="CLU_1267600_0_0_1"/>
<protein>
    <submittedName>
        <fullName evidence="2">Uncharacterized protein</fullName>
    </submittedName>
</protein>
<dbReference type="EMBL" id="KN837381">
    <property type="protein sequence ID" value="KIJ26160.1"/>
    <property type="molecule type" value="Genomic_DNA"/>
</dbReference>